<evidence type="ECO:0000256" key="9">
    <source>
        <dbReference type="ARBA" id="ARBA00022723"/>
    </source>
</evidence>
<proteinExistence type="inferred from homology"/>
<dbReference type="OMA" id="FDMERNE"/>
<reference evidence="16" key="2">
    <citation type="submission" date="2025-09" db="UniProtKB">
        <authorList>
            <consortium name="Ensembl"/>
        </authorList>
    </citation>
    <scope>IDENTIFICATION</scope>
</reference>
<keyword evidence="8" id="KW-0645">Protease</keyword>
<dbReference type="FunFam" id="3.90.70.10:FF:000009">
    <property type="entry name" value="Putative ubiquitin carboxyl-terminal hydrolase CYLD"/>
    <property type="match status" value="1"/>
</dbReference>
<evidence type="ECO:0000259" key="15">
    <source>
        <dbReference type="PROSITE" id="PS50245"/>
    </source>
</evidence>
<dbReference type="Pfam" id="PF00443">
    <property type="entry name" value="UCH"/>
    <property type="match status" value="1"/>
</dbReference>
<dbReference type="InterPro" id="IPR038765">
    <property type="entry name" value="Papain-like_cys_pep_sf"/>
</dbReference>
<dbReference type="Proteomes" id="UP001108240">
    <property type="component" value="Unplaced"/>
</dbReference>
<feature type="domain" description="USP" evidence="14">
    <location>
        <begin position="361"/>
        <end position="707"/>
    </location>
</feature>
<evidence type="ECO:0000256" key="12">
    <source>
        <dbReference type="ARBA" id="ARBA00022807"/>
    </source>
</evidence>
<comment type="similarity">
    <text evidence="4">Belongs to the peptidase C19 family.</text>
</comment>
<dbReference type="GO" id="GO:0004843">
    <property type="term" value="F:cysteine-type deubiquitinase activity"/>
    <property type="evidence" value="ECO:0007669"/>
    <property type="project" value="UniProtKB-EC"/>
</dbReference>
<name>A0A8C1HWI7_CYPCA</name>
<dbReference type="GO" id="GO:0046872">
    <property type="term" value="F:metal ion binding"/>
    <property type="evidence" value="ECO:0007669"/>
    <property type="project" value="UniProtKB-KW"/>
</dbReference>
<dbReference type="Pfam" id="PF01302">
    <property type="entry name" value="CAP_GLY"/>
    <property type="match status" value="1"/>
</dbReference>
<dbReference type="GO" id="GO:0016579">
    <property type="term" value="P:protein deubiquitination"/>
    <property type="evidence" value="ECO:0007669"/>
    <property type="project" value="InterPro"/>
</dbReference>
<dbReference type="InterPro" id="IPR028889">
    <property type="entry name" value="USP"/>
</dbReference>
<evidence type="ECO:0000256" key="4">
    <source>
        <dbReference type="ARBA" id="ARBA00009085"/>
    </source>
</evidence>
<dbReference type="GO" id="GO:0005813">
    <property type="term" value="C:centrosome"/>
    <property type="evidence" value="ECO:0007669"/>
    <property type="project" value="UniProtKB-SubCell"/>
</dbReference>
<dbReference type="GO" id="GO:0048471">
    <property type="term" value="C:perinuclear region of cytoplasm"/>
    <property type="evidence" value="ECO:0007669"/>
    <property type="project" value="UniProtKB-SubCell"/>
</dbReference>
<keyword evidence="11" id="KW-0378">Hydrolase</keyword>
<dbReference type="SUPFAM" id="SSF74924">
    <property type="entry name" value="Cap-Gly domain"/>
    <property type="match status" value="1"/>
</dbReference>
<evidence type="ECO:0000313" key="16">
    <source>
        <dbReference type="Ensembl" id="ENSCCRP00000079847.2"/>
    </source>
</evidence>
<protein>
    <recommendedName>
        <fullName evidence="5">ubiquitinyl hydrolase 1</fullName>
        <ecNumber evidence="5">3.4.19.12</ecNumber>
    </recommendedName>
</protein>
<dbReference type="Gene3D" id="3.90.70.10">
    <property type="entry name" value="Cysteine proteinases"/>
    <property type="match status" value="1"/>
</dbReference>
<dbReference type="AlphaFoldDB" id="A0A8C1HWI7"/>
<dbReference type="SUPFAM" id="SSF54001">
    <property type="entry name" value="Cysteine proteinases"/>
    <property type="match status" value="1"/>
</dbReference>
<accession>A0A8C1HWI7</accession>
<dbReference type="Ensembl" id="ENSCCRT00000086628.2">
    <property type="protein sequence ID" value="ENSCCRP00000079847.2"/>
    <property type="gene ID" value="ENSCCRG00000063625.1"/>
</dbReference>
<dbReference type="PROSITE" id="PS50235">
    <property type="entry name" value="USP_3"/>
    <property type="match status" value="1"/>
</dbReference>
<evidence type="ECO:0000256" key="11">
    <source>
        <dbReference type="ARBA" id="ARBA00022801"/>
    </source>
</evidence>
<dbReference type="GO" id="GO:0006508">
    <property type="term" value="P:proteolysis"/>
    <property type="evidence" value="ECO:0007669"/>
    <property type="project" value="UniProtKB-KW"/>
</dbReference>
<evidence type="ECO:0000256" key="2">
    <source>
        <dbReference type="ARBA" id="ARBA00004300"/>
    </source>
</evidence>
<keyword evidence="6" id="KW-0963">Cytoplasm</keyword>
<keyword evidence="9" id="KW-0479">Metal-binding</keyword>
<dbReference type="FunFam" id="2.30.30.190:FF:000007">
    <property type="entry name" value="Putative ubiquitin carboxyl-terminal hydrolase CYLD"/>
    <property type="match status" value="1"/>
</dbReference>
<dbReference type="PANTHER" id="PTHR11830">
    <property type="entry name" value="40S RIBOSOMAL PROTEIN S3A"/>
    <property type="match status" value="1"/>
</dbReference>
<keyword evidence="13" id="KW-0862">Zinc</keyword>
<evidence type="ECO:0000256" key="3">
    <source>
        <dbReference type="ARBA" id="ARBA00004556"/>
    </source>
</evidence>
<dbReference type="Gene3D" id="2.30.30.190">
    <property type="entry name" value="CAP Gly-rich-like domain"/>
    <property type="match status" value="1"/>
</dbReference>
<feature type="domain" description="CAP-Gly" evidence="15">
    <location>
        <begin position="265"/>
        <end position="308"/>
    </location>
</feature>
<evidence type="ECO:0000256" key="8">
    <source>
        <dbReference type="ARBA" id="ARBA00022670"/>
    </source>
</evidence>
<keyword evidence="17" id="KW-1185">Reference proteome</keyword>
<keyword evidence="7" id="KW-0597">Phosphoprotein</keyword>
<evidence type="ECO:0000256" key="1">
    <source>
        <dbReference type="ARBA" id="ARBA00000707"/>
    </source>
</evidence>
<reference evidence="16" key="1">
    <citation type="submission" date="2025-08" db="UniProtKB">
        <authorList>
            <consortium name="Ensembl"/>
        </authorList>
    </citation>
    <scope>IDENTIFICATION</scope>
</reference>
<keyword evidence="10" id="KW-0833">Ubl conjugation pathway</keyword>
<dbReference type="SMART" id="SM01052">
    <property type="entry name" value="CAP_GLY"/>
    <property type="match status" value="1"/>
</dbReference>
<dbReference type="PROSITE" id="PS50245">
    <property type="entry name" value="CAP_GLY_2"/>
    <property type="match status" value="1"/>
</dbReference>
<comment type="catalytic activity">
    <reaction evidence="1">
        <text>Thiol-dependent hydrolysis of ester, thioester, amide, peptide and isopeptide bonds formed by the C-terminal Gly of ubiquitin (a 76-residue protein attached to proteins as an intracellular targeting signal).</text>
        <dbReference type="EC" id="3.4.19.12"/>
    </reaction>
</comment>
<dbReference type="InterPro" id="IPR000938">
    <property type="entry name" value="CAP-Gly_domain"/>
</dbReference>
<evidence type="ECO:0000256" key="10">
    <source>
        <dbReference type="ARBA" id="ARBA00022786"/>
    </source>
</evidence>
<sequence length="708" mass="79883">MRLLSVNARCVEQTLFDMERNEEGHERYFIVARSKKGLSRGSIGRADAETATGDLIGMVYGGGGSARSSGTVKKQDTCPLTRHQAQLLLFVSPASRRLELLRNVQLFTKICALAQEDLVVVKHKKDFQPCLVKNLIQLGKKDKPGVLQMLGFELDLVDTEHDILSKTAPLPFFSAADIVQVAPSHLNTRQPLRDSGDLDFKRKEVSRINSMPALNSHNAKKQSISNTDVSSSIQALSQYSLEVGSMAEVISLNGLTVYGVIRWIGVPEGKKNCWAGLELDNEATTCSDGTFGTKRYFTCEGNKALYVPLTNCKPDSRFLFIPNEIPKPFEPPSATLLEDLNEDVPPVAEQDVLSHLVGRMRGIQGHFNSCYLDATLFSLFTSSTAFNRMFNRSADSDEGISHILRWDIVNRLRRSGFVPAESVMKFRKQLGCKSFATEEKDPEEFITLLLKHVLHIEPLLKIRSHGELAQDAYTHQIIVEKNQVRAVPSVQQLLEMSFVSSNLKFEEIPSCLIVQMPRFGKKFKMFPKIIPSTELDITDILHCSPKECFLCGHLAEYECFQCLMDHKLQPGKIKQYCSTCNTQVHIHPSRKEHTPHKLTDPDHLPEDAPVERHQMQLFAVLCIDTSHYVSFVKYGPNPRSWIFFDSMADRCGDDKNGYNVPVIRSCPEIGDFFSQSEEEMSKADVRECSELVRRLLCDSYMCLYQRTD</sequence>
<evidence type="ECO:0000256" key="7">
    <source>
        <dbReference type="ARBA" id="ARBA00022553"/>
    </source>
</evidence>
<dbReference type="InterPro" id="IPR036859">
    <property type="entry name" value="CAP-Gly_dom_sf"/>
</dbReference>
<evidence type="ECO:0000313" key="17">
    <source>
        <dbReference type="Proteomes" id="UP001108240"/>
    </source>
</evidence>
<dbReference type="GeneTree" id="ENSGT00390000018123"/>
<evidence type="ECO:0000256" key="6">
    <source>
        <dbReference type="ARBA" id="ARBA00022490"/>
    </source>
</evidence>
<evidence type="ECO:0000256" key="13">
    <source>
        <dbReference type="ARBA" id="ARBA00022833"/>
    </source>
</evidence>
<organism evidence="16 17">
    <name type="scientific">Cyprinus carpio carpio</name>
    <dbReference type="NCBI Taxonomy" id="630221"/>
    <lineage>
        <taxon>Eukaryota</taxon>
        <taxon>Metazoa</taxon>
        <taxon>Chordata</taxon>
        <taxon>Craniata</taxon>
        <taxon>Vertebrata</taxon>
        <taxon>Euteleostomi</taxon>
        <taxon>Actinopterygii</taxon>
        <taxon>Neopterygii</taxon>
        <taxon>Teleostei</taxon>
        <taxon>Ostariophysi</taxon>
        <taxon>Cypriniformes</taxon>
        <taxon>Cyprinidae</taxon>
        <taxon>Cyprininae</taxon>
        <taxon>Cyprinus</taxon>
    </lineage>
</organism>
<dbReference type="InterPro" id="IPR001394">
    <property type="entry name" value="Peptidase_C19_UCH"/>
</dbReference>
<evidence type="ECO:0000259" key="14">
    <source>
        <dbReference type="PROSITE" id="PS50235"/>
    </source>
</evidence>
<dbReference type="EC" id="3.4.19.12" evidence="5"/>
<evidence type="ECO:0000256" key="5">
    <source>
        <dbReference type="ARBA" id="ARBA00012759"/>
    </source>
</evidence>
<comment type="subcellular location">
    <subcellularLocation>
        <location evidence="2">Cytoplasm</location>
        <location evidence="2">Cytoskeleton</location>
        <location evidence="2">Microtubule organizing center</location>
        <location evidence="2">Centrosome</location>
    </subcellularLocation>
    <subcellularLocation>
        <location evidence="3">Cytoplasm</location>
        <location evidence="3">Perinuclear region</location>
    </subcellularLocation>
</comment>
<keyword evidence="12" id="KW-0788">Thiol protease</keyword>